<evidence type="ECO:0000313" key="11">
    <source>
        <dbReference type="EMBL" id="PSR47403.1"/>
    </source>
</evidence>
<name>A0A2T2Y4E1_9ENTR</name>
<dbReference type="NCBIfam" id="TIGR00410">
    <property type="entry name" value="lacE"/>
    <property type="match status" value="1"/>
</dbReference>
<dbReference type="Pfam" id="PF02378">
    <property type="entry name" value="PTS_EIIC"/>
    <property type="match status" value="1"/>
</dbReference>
<evidence type="ECO:0000256" key="8">
    <source>
        <dbReference type="PIRNR" id="PIRNR006351"/>
    </source>
</evidence>
<sequence>MKYSPSIKRGCRSLANNKYNNSPVGNVCAGQGVSVNKSIIDKYVLPTALKIAGQKHVLSVRDGIILNMPFMLIGSFFLIFAYLPVPGYGTLMTELFGPMWQEKVLYPVKATYDIMALISSFGIAYRLAEKYRTLDPLTAGAVSLVAFVMTIPQHIMFTPAGSDVAQLVKGVMPMGQIGSQGLFVAILIALLSTEIYRFVNDRNLVIRMPEGVPPAVAKSFLALIPGFCVLAVVLALRLLVEATPFGDINTMITELVGIPMSHVGGSLPGMIISVLLIGILWMLGLHGDTIVLVFIRPVWLSNMSENLEAFQNGLPIPHIITQQFYDLWIAPGGTGALLGLVIFMILRSRSVQMKQLGKIAAPGSLFNISEPMVFGIPIVMNPYLVVPFILTPVVLVIVSYVAMTTGLVAKPAGIALPFTTPIVVSGYLATGGHISGSVLQIVNLGISLVMYYPFFRIWDNLKFREEQASKSQQTTAAMPATEQ</sequence>
<dbReference type="EMBL" id="PYHO01000004">
    <property type="protein sequence ID" value="PSR47403.1"/>
    <property type="molecule type" value="Genomic_DNA"/>
</dbReference>
<keyword evidence="12" id="KW-1185">Reference proteome</keyword>
<dbReference type="AlphaFoldDB" id="A0A2T2Y4E1"/>
<feature type="transmembrane region" description="Helical" evidence="9">
    <location>
        <begin position="327"/>
        <end position="346"/>
    </location>
</feature>
<dbReference type="NCBIfam" id="TIGR00359">
    <property type="entry name" value="cello_pts_IIC"/>
    <property type="match status" value="1"/>
</dbReference>
<dbReference type="GO" id="GO:0008982">
    <property type="term" value="F:protein-N(PI)-phosphohistidine-sugar phosphotransferase activity"/>
    <property type="evidence" value="ECO:0007669"/>
    <property type="project" value="UniProtKB-UniRule"/>
</dbReference>
<feature type="domain" description="PTS EIIC type-3" evidence="10">
    <location>
        <begin position="40"/>
        <end position="454"/>
    </location>
</feature>
<feature type="transmembrane region" description="Helical" evidence="9">
    <location>
        <begin position="177"/>
        <end position="199"/>
    </location>
</feature>
<evidence type="ECO:0000256" key="7">
    <source>
        <dbReference type="ARBA" id="ARBA00023136"/>
    </source>
</evidence>
<evidence type="ECO:0000256" key="5">
    <source>
        <dbReference type="ARBA" id="ARBA00022692"/>
    </source>
</evidence>
<dbReference type="PANTHER" id="PTHR33989">
    <property type="match status" value="1"/>
</dbReference>
<feature type="transmembrane region" description="Helical" evidence="9">
    <location>
        <begin position="414"/>
        <end position="432"/>
    </location>
</feature>
<dbReference type="Proteomes" id="UP000240892">
    <property type="component" value="Unassembled WGS sequence"/>
</dbReference>
<dbReference type="GO" id="GO:1901264">
    <property type="term" value="P:carbohydrate derivative transport"/>
    <property type="evidence" value="ECO:0007669"/>
    <property type="project" value="TreeGrafter"/>
</dbReference>
<dbReference type="InterPro" id="IPR004796">
    <property type="entry name" value="PTS_IIC_cello"/>
</dbReference>
<feature type="transmembrane region" description="Helical" evidence="9">
    <location>
        <begin position="270"/>
        <end position="295"/>
    </location>
</feature>
<dbReference type="PANTHER" id="PTHR33989:SF11">
    <property type="entry name" value="LICHENAN PERMEASE IIC COMPONENT"/>
    <property type="match status" value="1"/>
</dbReference>
<keyword evidence="2 8" id="KW-0813">Transport</keyword>
<feature type="transmembrane region" description="Helical" evidence="9">
    <location>
        <begin position="137"/>
        <end position="157"/>
    </location>
</feature>
<evidence type="ECO:0000256" key="2">
    <source>
        <dbReference type="ARBA" id="ARBA00022448"/>
    </source>
</evidence>
<dbReference type="STRING" id="1006000.GKAS_03420"/>
<comment type="function">
    <text evidence="8">The phosphoenolpyruvate-dependent sugar phosphotransferase system (PTS), a major carbohydrate active -transport system, catalyzes the phosphorylation of incoming sugar substrates concomitant with their translocation across the cell membrane.</text>
</comment>
<dbReference type="GO" id="GO:0009401">
    <property type="term" value="P:phosphoenolpyruvate-dependent sugar phosphotransferase system"/>
    <property type="evidence" value="ECO:0007669"/>
    <property type="project" value="InterPro"/>
</dbReference>
<reference evidence="11 12" key="1">
    <citation type="submission" date="2018-03" db="EMBL/GenBank/DDBJ databases">
        <title>First report of an OXA-48+CTX-M-M-producing Kluyvera ascorbata clone recovered from patients admitted in a University Hospital in Madrid, Spain.</title>
        <authorList>
            <person name="Hernandez-Garcia M."/>
            <person name="Leon-Sampedro R."/>
            <person name="Perez-Viso B."/>
            <person name="Morosini M.I."/>
            <person name="Lopez-Fresnena N."/>
            <person name="Coque T.M."/>
            <person name="Bonten M."/>
            <person name="Malhotra-Kumar S."/>
            <person name="Ruiz-Garbajosa P."/>
            <person name="Canton R."/>
        </authorList>
    </citation>
    <scope>NUCLEOTIDE SEQUENCE [LARGE SCALE GENOMIC DNA]</scope>
    <source>
        <strain evidence="11 12">KA2</strain>
    </source>
</reference>
<evidence type="ECO:0000256" key="1">
    <source>
        <dbReference type="ARBA" id="ARBA00004651"/>
    </source>
</evidence>
<keyword evidence="7 8" id="KW-0472">Membrane</keyword>
<proteinExistence type="predicted"/>
<dbReference type="PROSITE" id="PS51105">
    <property type="entry name" value="PTS_EIIC_TYPE_3"/>
    <property type="match status" value="1"/>
</dbReference>
<dbReference type="PIRSF" id="PIRSF006351">
    <property type="entry name" value="PTS_EIIC-Cellobiose"/>
    <property type="match status" value="1"/>
</dbReference>
<keyword evidence="6 9" id="KW-1133">Transmembrane helix</keyword>
<feature type="transmembrane region" description="Helical" evidence="9">
    <location>
        <begin position="104"/>
        <end position="125"/>
    </location>
</feature>
<evidence type="ECO:0000256" key="3">
    <source>
        <dbReference type="ARBA" id="ARBA00022475"/>
    </source>
</evidence>
<keyword evidence="4 8" id="KW-0762">Sugar transport</keyword>
<keyword evidence="5 9" id="KW-0812">Transmembrane</keyword>
<accession>A0A2T2Y4E1</accession>
<comment type="subcellular location">
    <subcellularLocation>
        <location evidence="1">Cell membrane</location>
        <topology evidence="1">Multi-pass membrane protein</topology>
    </subcellularLocation>
</comment>
<organism evidence="11 12">
    <name type="scientific">Kluyvera genomosp. 2</name>
    <dbReference type="NCBI Taxonomy" id="2774054"/>
    <lineage>
        <taxon>Bacteria</taxon>
        <taxon>Pseudomonadati</taxon>
        <taxon>Pseudomonadota</taxon>
        <taxon>Gammaproteobacteria</taxon>
        <taxon>Enterobacterales</taxon>
        <taxon>Enterobacteriaceae</taxon>
        <taxon>Kluyvera</taxon>
    </lineage>
</organism>
<dbReference type="InterPro" id="IPR003352">
    <property type="entry name" value="PTS_EIIC"/>
</dbReference>
<protein>
    <recommendedName>
        <fullName evidence="8">Permease IIC component</fullName>
    </recommendedName>
</protein>
<feature type="transmembrane region" description="Helical" evidence="9">
    <location>
        <begin position="382"/>
        <end position="402"/>
    </location>
</feature>
<feature type="transmembrane region" description="Helical" evidence="9">
    <location>
        <begin position="438"/>
        <end position="455"/>
    </location>
</feature>
<keyword evidence="3 8" id="KW-1003">Cell membrane</keyword>
<gene>
    <name evidence="11" type="primary">celB</name>
    <name evidence="11" type="ORF">C8256_07080</name>
</gene>
<evidence type="ECO:0000256" key="9">
    <source>
        <dbReference type="SAM" id="Phobius"/>
    </source>
</evidence>
<evidence type="ECO:0000259" key="10">
    <source>
        <dbReference type="PROSITE" id="PS51105"/>
    </source>
</evidence>
<comment type="caution">
    <text evidence="11">The sequence shown here is derived from an EMBL/GenBank/DDBJ whole genome shotgun (WGS) entry which is preliminary data.</text>
</comment>
<dbReference type="GO" id="GO:0005886">
    <property type="term" value="C:plasma membrane"/>
    <property type="evidence" value="ECO:0007669"/>
    <property type="project" value="UniProtKB-SubCell"/>
</dbReference>
<dbReference type="InterPro" id="IPR051088">
    <property type="entry name" value="PTS_Sugar-EIIC/EIIB"/>
</dbReference>
<dbReference type="InterPro" id="IPR004501">
    <property type="entry name" value="PTS_EIIC_3"/>
</dbReference>
<evidence type="ECO:0000256" key="6">
    <source>
        <dbReference type="ARBA" id="ARBA00022989"/>
    </source>
</evidence>
<feature type="transmembrane region" description="Helical" evidence="9">
    <location>
        <begin position="220"/>
        <end position="240"/>
    </location>
</feature>
<evidence type="ECO:0000313" key="12">
    <source>
        <dbReference type="Proteomes" id="UP000240892"/>
    </source>
</evidence>
<feature type="transmembrane region" description="Helical" evidence="9">
    <location>
        <begin position="64"/>
        <end position="84"/>
    </location>
</feature>
<evidence type="ECO:0000256" key="4">
    <source>
        <dbReference type="ARBA" id="ARBA00022597"/>
    </source>
</evidence>